<keyword evidence="9" id="KW-1185">Reference proteome</keyword>
<evidence type="ECO:0000256" key="1">
    <source>
        <dbReference type="ARBA" id="ARBA00007150"/>
    </source>
</evidence>
<dbReference type="PANTHER" id="PTHR30589">
    <property type="entry name" value="PROLIPOPROTEIN DIACYLGLYCERYL TRANSFERASE"/>
    <property type="match status" value="1"/>
</dbReference>
<protein>
    <recommendedName>
        <fullName evidence="7">Phosphatidylglycerol--prolipoprotein diacylglyceryl transferase</fullName>
        <ecNumber evidence="7">2.5.1.145</ecNumber>
    </recommendedName>
</protein>
<comment type="pathway">
    <text evidence="7">Protein modification; lipoprotein biosynthesis (diacylglyceryl transfer).</text>
</comment>
<feature type="transmembrane region" description="Helical" evidence="7">
    <location>
        <begin position="342"/>
        <end position="361"/>
    </location>
</feature>
<feature type="transmembrane region" description="Helical" evidence="7">
    <location>
        <begin position="64"/>
        <end position="85"/>
    </location>
</feature>
<dbReference type="EMBL" id="BQKE01000001">
    <property type="protein sequence ID" value="GJM60335.1"/>
    <property type="molecule type" value="Genomic_DNA"/>
</dbReference>
<comment type="catalytic activity">
    <reaction evidence="7">
        <text>L-cysteinyl-[prolipoprotein] + a 1,2-diacyl-sn-glycero-3-phospho-(1'-sn-glycerol) = an S-1,2-diacyl-sn-glyceryl-L-cysteinyl-[prolipoprotein] + sn-glycerol 1-phosphate + H(+)</text>
        <dbReference type="Rhea" id="RHEA:56712"/>
        <dbReference type="Rhea" id="RHEA-COMP:14679"/>
        <dbReference type="Rhea" id="RHEA-COMP:14680"/>
        <dbReference type="ChEBI" id="CHEBI:15378"/>
        <dbReference type="ChEBI" id="CHEBI:29950"/>
        <dbReference type="ChEBI" id="CHEBI:57685"/>
        <dbReference type="ChEBI" id="CHEBI:64716"/>
        <dbReference type="ChEBI" id="CHEBI:140658"/>
        <dbReference type="EC" id="2.5.1.145"/>
    </reaction>
</comment>
<evidence type="ECO:0000256" key="7">
    <source>
        <dbReference type="HAMAP-Rule" id="MF_01147"/>
    </source>
</evidence>
<gene>
    <name evidence="7" type="primary">lgt</name>
    <name evidence="8" type="ORF">PEDI_08870</name>
</gene>
<evidence type="ECO:0000256" key="6">
    <source>
        <dbReference type="ARBA" id="ARBA00023136"/>
    </source>
</evidence>
<sequence>MLSNLMGYILWYPSPEIFPGLSDVPVLGHIRWYGLLFALGFVVMQQVMIYIFKMEKRPLKDIESLTVHAVLGTIIGARLGHVLFYEPQNYLPQPWKIFMIWEGGLASHGATIGILVAIWIYARKRKDQPFFWVIDRIALVVGIGAFCIRTGNLMNSEIIGLPTDSQQGVVFAHDPQRALERYQGIEEVSFSKGSSEEMAAAPQDKVPVDMHITFAKGLDEQAVRKFTEKDLKYMLTKYDYVAEHMYQDPAAPMQYRLKQEGGLWTADVKVLGIPRHAGQEYEGISSLLLFFGLFFYWKKRNVNIPNGQILGIFLTILFSLRFIYEFFKENQVPFEDTLPLNMGQWLSVPFILMGLAIWLLANKKKGLRLPGE</sequence>
<keyword evidence="4 7" id="KW-0812">Transmembrane</keyword>
<dbReference type="Pfam" id="PF01790">
    <property type="entry name" value="LGT"/>
    <property type="match status" value="1"/>
</dbReference>
<feature type="transmembrane region" description="Helical" evidence="7">
    <location>
        <begin position="309"/>
        <end position="327"/>
    </location>
</feature>
<proteinExistence type="inferred from homology"/>
<dbReference type="GO" id="GO:0008961">
    <property type="term" value="F:phosphatidylglycerol-prolipoprotein diacylglyceryl transferase activity"/>
    <property type="evidence" value="ECO:0007669"/>
    <property type="project" value="UniProtKB-UniRule"/>
</dbReference>
<keyword evidence="3 7" id="KW-0808">Transferase</keyword>
<name>A0AAN4VXV3_9BACT</name>
<reference evidence="8 9" key="1">
    <citation type="submission" date="2021-12" db="EMBL/GenBank/DDBJ databases">
        <title>Genome sequencing of bacteria with rrn-lacking chromosome and rrn-plasmid.</title>
        <authorList>
            <person name="Anda M."/>
            <person name="Iwasaki W."/>
        </authorList>
    </citation>
    <scope>NUCLEOTIDE SEQUENCE [LARGE SCALE GENOMIC DNA]</scope>
    <source>
        <strain evidence="8 9">NBRC 15940</strain>
    </source>
</reference>
<dbReference type="HAMAP" id="MF_01147">
    <property type="entry name" value="Lgt"/>
    <property type="match status" value="1"/>
</dbReference>
<comment type="caution">
    <text evidence="8">The sequence shown here is derived from an EMBL/GenBank/DDBJ whole genome shotgun (WGS) entry which is preliminary data.</text>
</comment>
<feature type="binding site" evidence="7">
    <location>
        <position position="149"/>
    </location>
    <ligand>
        <name>a 1,2-diacyl-sn-glycero-3-phospho-(1'-sn-glycerol)</name>
        <dbReference type="ChEBI" id="CHEBI:64716"/>
    </ligand>
</feature>
<evidence type="ECO:0000256" key="2">
    <source>
        <dbReference type="ARBA" id="ARBA00022475"/>
    </source>
</evidence>
<dbReference type="GO" id="GO:0042158">
    <property type="term" value="P:lipoprotein biosynthetic process"/>
    <property type="evidence" value="ECO:0007669"/>
    <property type="project" value="UniProtKB-UniRule"/>
</dbReference>
<comment type="function">
    <text evidence="7">Catalyzes the transfer of the diacylglyceryl group from phosphatidylglycerol to the sulfhydryl group of the N-terminal cysteine of a prolipoprotein, the first step in the formation of mature lipoproteins.</text>
</comment>
<feature type="transmembrane region" description="Helical" evidence="7">
    <location>
        <begin position="105"/>
        <end position="122"/>
    </location>
</feature>
<dbReference type="RefSeq" id="WP_060685721.1">
    <property type="nucleotide sequence ID" value="NZ_BQKE01000001.1"/>
</dbReference>
<evidence type="ECO:0000256" key="5">
    <source>
        <dbReference type="ARBA" id="ARBA00022989"/>
    </source>
</evidence>
<keyword evidence="2 7" id="KW-1003">Cell membrane</keyword>
<keyword evidence="5 7" id="KW-1133">Transmembrane helix</keyword>
<organism evidence="8 9">
    <name type="scientific">Persicobacter diffluens</name>
    <dbReference type="NCBI Taxonomy" id="981"/>
    <lineage>
        <taxon>Bacteria</taxon>
        <taxon>Pseudomonadati</taxon>
        <taxon>Bacteroidota</taxon>
        <taxon>Cytophagia</taxon>
        <taxon>Cytophagales</taxon>
        <taxon>Persicobacteraceae</taxon>
        <taxon>Persicobacter</taxon>
    </lineage>
</organism>
<comment type="subcellular location">
    <subcellularLocation>
        <location evidence="7">Cell membrane</location>
        <topology evidence="7">Multi-pass membrane protein</topology>
    </subcellularLocation>
</comment>
<comment type="similarity">
    <text evidence="1 7">Belongs to the Lgt family.</text>
</comment>
<dbReference type="AlphaFoldDB" id="A0AAN4VXV3"/>
<evidence type="ECO:0000313" key="8">
    <source>
        <dbReference type="EMBL" id="GJM60335.1"/>
    </source>
</evidence>
<dbReference type="InterPro" id="IPR001640">
    <property type="entry name" value="Lgt"/>
</dbReference>
<accession>A0AAN4VXV3</accession>
<dbReference type="PANTHER" id="PTHR30589:SF0">
    <property type="entry name" value="PHOSPHATIDYLGLYCEROL--PROLIPOPROTEIN DIACYLGLYCERYL TRANSFERASE"/>
    <property type="match status" value="1"/>
</dbReference>
<dbReference type="GO" id="GO:0005886">
    <property type="term" value="C:plasma membrane"/>
    <property type="evidence" value="ECO:0007669"/>
    <property type="project" value="UniProtKB-SubCell"/>
</dbReference>
<evidence type="ECO:0000256" key="4">
    <source>
        <dbReference type="ARBA" id="ARBA00022692"/>
    </source>
</evidence>
<keyword evidence="6 7" id="KW-0472">Membrane</keyword>
<feature type="transmembrane region" description="Helical" evidence="7">
    <location>
        <begin position="30"/>
        <end position="52"/>
    </location>
</feature>
<dbReference type="NCBIfam" id="TIGR00544">
    <property type="entry name" value="lgt"/>
    <property type="match status" value="1"/>
</dbReference>
<dbReference type="EC" id="2.5.1.145" evidence="7"/>
<evidence type="ECO:0000256" key="3">
    <source>
        <dbReference type="ARBA" id="ARBA00022679"/>
    </source>
</evidence>
<dbReference type="Proteomes" id="UP001310022">
    <property type="component" value="Unassembled WGS sequence"/>
</dbReference>
<evidence type="ECO:0000313" key="9">
    <source>
        <dbReference type="Proteomes" id="UP001310022"/>
    </source>
</evidence>